<proteinExistence type="inferred from homology"/>
<dbReference type="GO" id="GO:0045895">
    <property type="term" value="P:positive regulation of mating-type specific transcription, DNA-templated"/>
    <property type="evidence" value="ECO:0007669"/>
    <property type="project" value="InterPro"/>
</dbReference>
<dbReference type="PROSITE" id="PS51325">
    <property type="entry name" value="ALPHA_BOX"/>
    <property type="match status" value="1"/>
</dbReference>
<dbReference type="OrthoDB" id="5398665at2759"/>
<evidence type="ECO:0000256" key="5">
    <source>
        <dbReference type="RuleBase" id="RU003516"/>
    </source>
</evidence>
<dbReference type="HOGENOM" id="CLU_118234_0_0_1"/>
<dbReference type="InterPro" id="IPR006856">
    <property type="entry name" value="MATalpha_HMGbox"/>
</dbReference>
<dbReference type="GO" id="GO:0005634">
    <property type="term" value="C:nucleus"/>
    <property type="evidence" value="ECO:0007669"/>
    <property type="project" value="UniProtKB-SubCell"/>
</dbReference>
<keyword evidence="1 5" id="KW-0805">Transcription regulation</keyword>
<dbReference type="KEGG" id="vpo:Kpol_2002p2"/>
<keyword evidence="2 5" id="KW-0238">DNA-binding</keyword>
<comment type="subcellular location">
    <subcellularLocation>
        <location evidence="5">Nucleus</location>
    </subcellularLocation>
</comment>
<feature type="domain" description="Alpha box" evidence="6">
    <location>
        <begin position="132"/>
        <end position="188"/>
    </location>
</feature>
<sequence length="209" mass="23801">MSTKSRSWTSQPLFKVKLNKSNKIEKQKKKGIAINKLANSAGKLSQKANVNVFITNSLVTKIPFPPSSLLLGIDEETKKMKSKKTSINIQNDTNILNFSSSWDEDDLFLSDTETEYDLLSTSPNSVIEVDTSSKKSLNGFMAFRAYNSQFGYGLKQEILSSLLSEAWHSDPEQQKKWTVLSQQFNFVKPKCGFVEWVGQTYEREMMWCN</sequence>
<keyword evidence="3 5" id="KW-0804">Transcription</keyword>
<keyword evidence="8" id="KW-1185">Reference proteome</keyword>
<dbReference type="eggNOG" id="ENOG502S4ZK">
    <property type="taxonomic scope" value="Eukaryota"/>
</dbReference>
<accession>A7TFC0</accession>
<evidence type="ECO:0000256" key="2">
    <source>
        <dbReference type="ARBA" id="ARBA00023125"/>
    </source>
</evidence>
<dbReference type="GO" id="GO:0008301">
    <property type="term" value="F:DNA binding, bending"/>
    <property type="evidence" value="ECO:0007669"/>
    <property type="project" value="InterPro"/>
</dbReference>
<reference evidence="7 8" key="1">
    <citation type="journal article" date="2007" name="Proc. Natl. Acad. Sci. U.S.A.">
        <title>Independent sorting-out of thousands of duplicated gene pairs in two yeast species descended from a whole-genome duplication.</title>
        <authorList>
            <person name="Scannell D.R."/>
            <person name="Frank A.C."/>
            <person name="Conant G.C."/>
            <person name="Byrne K.P."/>
            <person name="Woolfit M."/>
            <person name="Wolfe K.H."/>
        </authorList>
    </citation>
    <scope>NUCLEOTIDE SEQUENCE [LARGE SCALE GENOMIC DNA]</scope>
    <source>
        <strain evidence="8">ATCC 22028 / DSM 70294 / BCRC 21397 / CBS 2163 / NBRC 10782 / NRRL Y-8283 / UCD 57-17</strain>
    </source>
</reference>
<comment type="similarity">
    <text evidence="5">Belongs to the MATALPHA1 family.</text>
</comment>
<evidence type="ECO:0000256" key="1">
    <source>
        <dbReference type="ARBA" id="ARBA00023015"/>
    </source>
</evidence>
<dbReference type="Proteomes" id="UP000000267">
    <property type="component" value="Unassembled WGS sequence"/>
</dbReference>
<dbReference type="RefSeq" id="XP_001646792.1">
    <property type="nucleotide sequence ID" value="XM_001646742.1"/>
</dbReference>
<name>A7TFC0_VANPO</name>
<dbReference type="GeneID" id="5547258"/>
<dbReference type="PhylomeDB" id="A7TFC0"/>
<protein>
    <submittedName>
        <fullName evidence="7">HML mating-type cassette alpha1 protein</fullName>
    </submittedName>
</protein>
<evidence type="ECO:0000256" key="3">
    <source>
        <dbReference type="ARBA" id="ARBA00023163"/>
    </source>
</evidence>
<dbReference type="OMA" id="DSECMAK"/>
<dbReference type="EMBL" id="DS480383">
    <property type="protein sequence ID" value="EDO18934.1"/>
    <property type="molecule type" value="Genomic_DNA"/>
</dbReference>
<evidence type="ECO:0000313" key="8">
    <source>
        <dbReference type="Proteomes" id="UP000000267"/>
    </source>
</evidence>
<evidence type="ECO:0000313" key="7">
    <source>
        <dbReference type="EMBL" id="EDO18934.1"/>
    </source>
</evidence>
<organism evidence="8">
    <name type="scientific">Vanderwaltozyma polyspora (strain ATCC 22028 / DSM 70294 / BCRC 21397 / CBS 2163 / NBRC 10782 / NRRL Y-8283 / UCD 57-17)</name>
    <name type="common">Kluyveromyces polysporus</name>
    <dbReference type="NCBI Taxonomy" id="436907"/>
    <lineage>
        <taxon>Eukaryota</taxon>
        <taxon>Fungi</taxon>
        <taxon>Dikarya</taxon>
        <taxon>Ascomycota</taxon>
        <taxon>Saccharomycotina</taxon>
        <taxon>Saccharomycetes</taxon>
        <taxon>Saccharomycetales</taxon>
        <taxon>Saccharomycetaceae</taxon>
        <taxon>Vanderwaltozyma</taxon>
    </lineage>
</organism>
<gene>
    <name evidence="7" type="ORF">Kpol_2002p2</name>
</gene>
<evidence type="ECO:0000259" key="6">
    <source>
        <dbReference type="PROSITE" id="PS51325"/>
    </source>
</evidence>
<dbReference type="AlphaFoldDB" id="A7TFC0"/>
<dbReference type="InParanoid" id="A7TFC0"/>
<dbReference type="FunCoup" id="A7TFC0">
    <property type="interactions" value="51"/>
</dbReference>
<dbReference type="Pfam" id="PF04769">
    <property type="entry name" value="MATalpha_HMGbox"/>
    <property type="match status" value="1"/>
</dbReference>
<evidence type="ECO:0000256" key="4">
    <source>
        <dbReference type="ARBA" id="ARBA00023242"/>
    </source>
</evidence>
<keyword evidence="4 5" id="KW-0539">Nucleus</keyword>
<dbReference type="STRING" id="436907.A7TFC0"/>